<gene>
    <name evidence="1" type="ORF">Hamer_G019008</name>
</gene>
<organism evidence="1 2">
    <name type="scientific">Homarus americanus</name>
    <name type="common">American lobster</name>
    <dbReference type="NCBI Taxonomy" id="6706"/>
    <lineage>
        <taxon>Eukaryota</taxon>
        <taxon>Metazoa</taxon>
        <taxon>Ecdysozoa</taxon>
        <taxon>Arthropoda</taxon>
        <taxon>Crustacea</taxon>
        <taxon>Multicrustacea</taxon>
        <taxon>Malacostraca</taxon>
        <taxon>Eumalacostraca</taxon>
        <taxon>Eucarida</taxon>
        <taxon>Decapoda</taxon>
        <taxon>Pleocyemata</taxon>
        <taxon>Astacidea</taxon>
        <taxon>Nephropoidea</taxon>
        <taxon>Nephropidae</taxon>
        <taxon>Homarus</taxon>
    </lineage>
</organism>
<proteinExistence type="predicted"/>
<reference evidence="1" key="1">
    <citation type="journal article" date="2021" name="Sci. Adv.">
        <title>The American lobster genome reveals insights on longevity, neural, and immune adaptations.</title>
        <authorList>
            <person name="Polinski J.M."/>
            <person name="Zimin A.V."/>
            <person name="Clark K.F."/>
            <person name="Kohn A.B."/>
            <person name="Sadowski N."/>
            <person name="Timp W."/>
            <person name="Ptitsyn A."/>
            <person name="Khanna P."/>
            <person name="Romanova D.Y."/>
            <person name="Williams P."/>
            <person name="Greenwood S.J."/>
            <person name="Moroz L.L."/>
            <person name="Walt D.R."/>
            <person name="Bodnar A.G."/>
        </authorList>
    </citation>
    <scope>NUCLEOTIDE SEQUENCE</scope>
    <source>
        <strain evidence="1">GMGI-L3</strain>
    </source>
</reference>
<dbReference type="EMBL" id="JAHLQT010021370">
    <property type="protein sequence ID" value="KAG7167619.1"/>
    <property type="molecule type" value="Genomic_DNA"/>
</dbReference>
<accession>A0A8J5KC79</accession>
<evidence type="ECO:0000313" key="2">
    <source>
        <dbReference type="Proteomes" id="UP000747542"/>
    </source>
</evidence>
<dbReference type="AlphaFoldDB" id="A0A8J5KC79"/>
<dbReference type="Proteomes" id="UP000747542">
    <property type="component" value="Unassembled WGS sequence"/>
</dbReference>
<keyword evidence="2" id="KW-1185">Reference proteome</keyword>
<comment type="caution">
    <text evidence="1">The sequence shown here is derived from an EMBL/GenBank/DDBJ whole genome shotgun (WGS) entry which is preliminary data.</text>
</comment>
<protein>
    <submittedName>
        <fullName evidence="1">Uncharacterized protein</fullName>
    </submittedName>
</protein>
<feature type="non-terminal residue" evidence="1">
    <location>
        <position position="93"/>
    </location>
</feature>
<evidence type="ECO:0000313" key="1">
    <source>
        <dbReference type="EMBL" id="KAG7167619.1"/>
    </source>
</evidence>
<sequence length="93" mass="10231">ACTFDLCMIKNGEQNPEPEMDKWLNTVQEMTEQRIFVETMTEGCDHAKGECSDIGVPPKPPAHAHTVCNGNGCVVDLLFNPAVFSGKPIRIAR</sequence>
<name>A0A8J5KC79_HOMAM</name>